<dbReference type="PROSITE" id="PS50110">
    <property type="entry name" value="RESPONSE_REGULATORY"/>
    <property type="match status" value="1"/>
</dbReference>
<dbReference type="InterPro" id="IPR011006">
    <property type="entry name" value="CheY-like_superfamily"/>
</dbReference>
<dbReference type="AlphaFoldDB" id="A0A1G6LEJ0"/>
<dbReference type="PANTHER" id="PTHR45228">
    <property type="entry name" value="CYCLIC DI-GMP PHOSPHODIESTERASE TM_0186-RELATED"/>
    <property type="match status" value="1"/>
</dbReference>
<dbReference type="SMART" id="SM00471">
    <property type="entry name" value="HDc"/>
    <property type="match status" value="1"/>
</dbReference>
<feature type="domain" description="Response regulatory" evidence="2">
    <location>
        <begin position="12"/>
        <end position="127"/>
    </location>
</feature>
<keyword evidence="1" id="KW-0597">Phosphoprotein</keyword>
<dbReference type="OrthoDB" id="9759601at2"/>
<feature type="modified residue" description="4-aspartylphosphate" evidence="1">
    <location>
        <position position="60"/>
    </location>
</feature>
<gene>
    <name evidence="5" type="ORF">SAMN04487864_10735</name>
</gene>
<feature type="domain" description="HD" evidence="3">
    <location>
        <begin position="176"/>
        <end position="298"/>
    </location>
</feature>
<keyword evidence="6" id="KW-1185">Reference proteome</keyword>
<evidence type="ECO:0000313" key="6">
    <source>
        <dbReference type="Proteomes" id="UP000198943"/>
    </source>
</evidence>
<dbReference type="PROSITE" id="PS51831">
    <property type="entry name" value="HD"/>
    <property type="match status" value="1"/>
</dbReference>
<dbReference type="InterPro" id="IPR037522">
    <property type="entry name" value="HD_GYP_dom"/>
</dbReference>
<dbReference type="GO" id="GO:0000160">
    <property type="term" value="P:phosphorelay signal transduction system"/>
    <property type="evidence" value="ECO:0007669"/>
    <property type="project" value="InterPro"/>
</dbReference>
<evidence type="ECO:0000259" key="2">
    <source>
        <dbReference type="PROSITE" id="PS50110"/>
    </source>
</evidence>
<dbReference type="InterPro" id="IPR052020">
    <property type="entry name" value="Cyclic_di-GMP/3'3'-cGAMP_PDE"/>
</dbReference>
<evidence type="ECO:0000259" key="3">
    <source>
        <dbReference type="PROSITE" id="PS51831"/>
    </source>
</evidence>
<dbReference type="InterPro" id="IPR006675">
    <property type="entry name" value="HDIG_dom"/>
</dbReference>
<dbReference type="SMART" id="SM00448">
    <property type="entry name" value="REC"/>
    <property type="match status" value="1"/>
</dbReference>
<evidence type="ECO:0000256" key="1">
    <source>
        <dbReference type="PROSITE-ProRule" id="PRU00169"/>
    </source>
</evidence>
<reference evidence="6" key="1">
    <citation type="submission" date="2016-10" db="EMBL/GenBank/DDBJ databases">
        <authorList>
            <person name="Varghese N."/>
            <person name="Submissions S."/>
        </authorList>
    </citation>
    <scope>NUCLEOTIDE SEQUENCE [LARGE SCALE GENOMIC DNA]</scope>
    <source>
        <strain evidence="6">DSM 11005</strain>
    </source>
</reference>
<dbReference type="Proteomes" id="UP000198943">
    <property type="component" value="Unassembled WGS sequence"/>
</dbReference>
<dbReference type="CDD" id="cd00077">
    <property type="entry name" value="HDc"/>
    <property type="match status" value="1"/>
</dbReference>
<dbReference type="SUPFAM" id="SSF52172">
    <property type="entry name" value="CheY-like"/>
    <property type="match status" value="1"/>
</dbReference>
<dbReference type="EMBL" id="FMYW01000007">
    <property type="protein sequence ID" value="SDC41661.1"/>
    <property type="molecule type" value="Genomic_DNA"/>
</dbReference>
<dbReference type="PROSITE" id="PS51832">
    <property type="entry name" value="HD_GYP"/>
    <property type="match status" value="1"/>
</dbReference>
<dbReference type="NCBIfam" id="TIGR00277">
    <property type="entry name" value="HDIG"/>
    <property type="match status" value="1"/>
</dbReference>
<dbReference type="PANTHER" id="PTHR45228:SF4">
    <property type="entry name" value="LIPOPROTEIN"/>
    <property type="match status" value="1"/>
</dbReference>
<protein>
    <submittedName>
        <fullName evidence="5">Putative two-component system response regulator</fullName>
    </submittedName>
</protein>
<dbReference type="InterPro" id="IPR006674">
    <property type="entry name" value="HD_domain"/>
</dbReference>
<dbReference type="InterPro" id="IPR001789">
    <property type="entry name" value="Sig_transdc_resp-reg_receiver"/>
</dbReference>
<dbReference type="Pfam" id="PF00072">
    <property type="entry name" value="Response_reg"/>
    <property type="match status" value="1"/>
</dbReference>
<sequence length="349" mass="39933">MSDFLFGDKRPVILTVDDDEMNLLLMKRIFAKDADIICLNSGSKALEWLAEHDPDIVLLDYRMPAPNGFDILKSMKEDKRLAKIPVIIVTGDIEADLECEGFMLGATDFIRKPFMPAVVRERVRRVLQYEYLQDNLENEVKRQTNLANQRLESIVRLYNETAFALAKAVDAKDAYTSGHSSRVAKYSRMIAERSGAGREEQDEIYTIALLHDIGKIGIPIAIINKPARLTDQEYEIMKTHTTKGFSILEIIEEMPKLATGARSHHERYDGRGYPDHIAGDKIPKYARIISVADAYDAMTSRRSYREAMSQELVRREIEQGIGTQFDPMYAKIMLQLIDEDKDYTMREVQ</sequence>
<dbReference type="Gene3D" id="1.10.3210.10">
    <property type="entry name" value="Hypothetical protein af1432"/>
    <property type="match status" value="1"/>
</dbReference>
<organism evidence="5 6">
    <name type="scientific">Succiniclasticum ruminis</name>
    <dbReference type="NCBI Taxonomy" id="40841"/>
    <lineage>
        <taxon>Bacteria</taxon>
        <taxon>Bacillati</taxon>
        <taxon>Bacillota</taxon>
        <taxon>Negativicutes</taxon>
        <taxon>Acidaminococcales</taxon>
        <taxon>Acidaminococcaceae</taxon>
        <taxon>Succiniclasticum</taxon>
    </lineage>
</organism>
<name>A0A1G6LEJ0_9FIRM</name>
<dbReference type="Gene3D" id="3.40.50.2300">
    <property type="match status" value="1"/>
</dbReference>
<dbReference type="InterPro" id="IPR003607">
    <property type="entry name" value="HD/PDEase_dom"/>
</dbReference>
<dbReference type="RefSeq" id="WP_093730230.1">
    <property type="nucleotide sequence ID" value="NZ_FMYW01000007.1"/>
</dbReference>
<dbReference type="Pfam" id="PF13487">
    <property type="entry name" value="HD_5"/>
    <property type="match status" value="1"/>
</dbReference>
<feature type="domain" description="HD-GYP" evidence="4">
    <location>
        <begin position="154"/>
        <end position="349"/>
    </location>
</feature>
<evidence type="ECO:0000259" key="4">
    <source>
        <dbReference type="PROSITE" id="PS51832"/>
    </source>
</evidence>
<accession>A0A1G6LEJ0</accession>
<dbReference type="SUPFAM" id="SSF109604">
    <property type="entry name" value="HD-domain/PDEase-like"/>
    <property type="match status" value="1"/>
</dbReference>
<evidence type="ECO:0000313" key="5">
    <source>
        <dbReference type="EMBL" id="SDC41661.1"/>
    </source>
</evidence>
<proteinExistence type="predicted"/>